<comment type="similarity">
    <text evidence="1">Belongs to the RCAN family.</text>
</comment>
<dbReference type="Pfam" id="PF04847">
    <property type="entry name" value="Calcipressin"/>
    <property type="match status" value="1"/>
</dbReference>
<dbReference type="GO" id="GO:0008597">
    <property type="term" value="F:calcium-dependent protein serine/threonine phosphatase regulator activity"/>
    <property type="evidence" value="ECO:0007669"/>
    <property type="project" value="TreeGrafter"/>
</dbReference>
<organism evidence="3 4">
    <name type="scientific">Elysia marginata</name>
    <dbReference type="NCBI Taxonomy" id="1093978"/>
    <lineage>
        <taxon>Eukaryota</taxon>
        <taxon>Metazoa</taxon>
        <taxon>Spiralia</taxon>
        <taxon>Lophotrochozoa</taxon>
        <taxon>Mollusca</taxon>
        <taxon>Gastropoda</taxon>
        <taxon>Heterobranchia</taxon>
        <taxon>Euthyneura</taxon>
        <taxon>Panpulmonata</taxon>
        <taxon>Sacoglossa</taxon>
        <taxon>Placobranchoidea</taxon>
        <taxon>Plakobranchidae</taxon>
        <taxon>Elysia</taxon>
    </lineage>
</organism>
<dbReference type="InterPro" id="IPR035979">
    <property type="entry name" value="RBD_domain_sf"/>
</dbReference>
<dbReference type="AlphaFoldDB" id="A0AAV4HFS3"/>
<dbReference type="GO" id="GO:0003676">
    <property type="term" value="F:nucleic acid binding"/>
    <property type="evidence" value="ECO:0007669"/>
    <property type="project" value="InterPro"/>
</dbReference>
<dbReference type="GO" id="GO:0005634">
    <property type="term" value="C:nucleus"/>
    <property type="evidence" value="ECO:0007669"/>
    <property type="project" value="TreeGrafter"/>
</dbReference>
<evidence type="ECO:0000256" key="2">
    <source>
        <dbReference type="SAM" id="MobiDB-lite"/>
    </source>
</evidence>
<sequence length="294" mass="32322">MSGNVDQMDFTDDIDNLCDDMDSLMDMSDLDDLPTAIIVTSVPSSVFLDGDSQATFEKIFLDIDGEATFAYLKNFKRVRIQFSSADTAGIARIKNDGAHVCGQPIRCYFFQLRSVPSDSQHLQLPKPTKMFLISPPASPPVGWESVPESEPVVNYDLLHAIASLNPGETHELQPSTEDAPAIVVHLCEDPVGFGNHSNLGPKQKIIGTRRPDKADISKAPCKRPPIKKDQGAKSKDSEEQMSCVDQDKGPDLPDTEHQAENDDGENIHEKEAKLTCDLPKESSTTEDIKKGKQK</sequence>
<gene>
    <name evidence="3" type="ORF">ElyMa_006299400</name>
</gene>
<dbReference type="PANTHER" id="PTHR10300">
    <property type="entry name" value="CALCIPRESSIN"/>
    <property type="match status" value="1"/>
</dbReference>
<dbReference type="InterPro" id="IPR006931">
    <property type="entry name" value="Calcipressin"/>
</dbReference>
<proteinExistence type="inferred from homology"/>
<comment type="caution">
    <text evidence="3">The sequence shown here is derived from an EMBL/GenBank/DDBJ whole genome shotgun (WGS) entry which is preliminary data.</text>
</comment>
<dbReference type="PANTHER" id="PTHR10300:SF14">
    <property type="entry name" value="PROTEIN SARAH"/>
    <property type="match status" value="1"/>
</dbReference>
<dbReference type="InterPro" id="IPR012677">
    <property type="entry name" value="Nucleotide-bd_a/b_plait_sf"/>
</dbReference>
<dbReference type="Gene3D" id="3.30.70.330">
    <property type="match status" value="1"/>
</dbReference>
<evidence type="ECO:0000256" key="1">
    <source>
        <dbReference type="ARBA" id="ARBA00008209"/>
    </source>
</evidence>
<dbReference type="SUPFAM" id="SSF54928">
    <property type="entry name" value="RNA-binding domain, RBD"/>
    <property type="match status" value="1"/>
</dbReference>
<keyword evidence="4" id="KW-1185">Reference proteome</keyword>
<dbReference type="EMBL" id="BMAT01012661">
    <property type="protein sequence ID" value="GFR96479.1"/>
    <property type="molecule type" value="Genomic_DNA"/>
</dbReference>
<dbReference type="Proteomes" id="UP000762676">
    <property type="component" value="Unassembled WGS sequence"/>
</dbReference>
<evidence type="ECO:0000313" key="3">
    <source>
        <dbReference type="EMBL" id="GFR96479.1"/>
    </source>
</evidence>
<feature type="region of interest" description="Disordered" evidence="2">
    <location>
        <begin position="193"/>
        <end position="294"/>
    </location>
</feature>
<name>A0AAV4HFS3_9GAST</name>
<reference evidence="3 4" key="1">
    <citation type="journal article" date="2021" name="Elife">
        <title>Chloroplast acquisition without the gene transfer in kleptoplastic sea slugs, Plakobranchus ocellatus.</title>
        <authorList>
            <person name="Maeda T."/>
            <person name="Takahashi S."/>
            <person name="Yoshida T."/>
            <person name="Shimamura S."/>
            <person name="Takaki Y."/>
            <person name="Nagai Y."/>
            <person name="Toyoda A."/>
            <person name="Suzuki Y."/>
            <person name="Arimoto A."/>
            <person name="Ishii H."/>
            <person name="Satoh N."/>
            <person name="Nishiyama T."/>
            <person name="Hasebe M."/>
            <person name="Maruyama T."/>
            <person name="Minagawa J."/>
            <person name="Obokata J."/>
            <person name="Shigenobu S."/>
        </authorList>
    </citation>
    <scope>NUCLEOTIDE SEQUENCE [LARGE SCALE GENOMIC DNA]</scope>
</reference>
<feature type="compositionally biased region" description="Basic and acidic residues" evidence="2">
    <location>
        <begin position="245"/>
        <end position="280"/>
    </location>
</feature>
<accession>A0AAV4HFS3</accession>
<dbReference type="CDD" id="cd12434">
    <property type="entry name" value="RRM_RCAN_like"/>
    <property type="match status" value="1"/>
</dbReference>
<protein>
    <submittedName>
        <fullName evidence="3">Calcipressin-1-like</fullName>
    </submittedName>
</protein>
<dbReference type="GO" id="GO:0005737">
    <property type="term" value="C:cytoplasm"/>
    <property type="evidence" value="ECO:0007669"/>
    <property type="project" value="TreeGrafter"/>
</dbReference>
<dbReference type="GO" id="GO:0019722">
    <property type="term" value="P:calcium-mediated signaling"/>
    <property type="evidence" value="ECO:0007669"/>
    <property type="project" value="InterPro"/>
</dbReference>
<evidence type="ECO:0000313" key="4">
    <source>
        <dbReference type="Proteomes" id="UP000762676"/>
    </source>
</evidence>
<feature type="compositionally biased region" description="Basic and acidic residues" evidence="2">
    <location>
        <begin position="226"/>
        <end position="238"/>
    </location>
</feature>